<organism evidence="1 2">
    <name type="scientific">Bionectria ochroleuca</name>
    <name type="common">Gliocladium roseum</name>
    <dbReference type="NCBI Taxonomy" id="29856"/>
    <lineage>
        <taxon>Eukaryota</taxon>
        <taxon>Fungi</taxon>
        <taxon>Dikarya</taxon>
        <taxon>Ascomycota</taxon>
        <taxon>Pezizomycotina</taxon>
        <taxon>Sordariomycetes</taxon>
        <taxon>Hypocreomycetidae</taxon>
        <taxon>Hypocreales</taxon>
        <taxon>Bionectriaceae</taxon>
        <taxon>Clonostachys</taxon>
    </lineage>
</organism>
<evidence type="ECO:0000313" key="1">
    <source>
        <dbReference type="EMBL" id="VUC37120.1"/>
    </source>
</evidence>
<dbReference type="Gene3D" id="3.80.10.10">
    <property type="entry name" value="Ribonuclease Inhibitor"/>
    <property type="match status" value="1"/>
</dbReference>
<dbReference type="Proteomes" id="UP000766486">
    <property type="component" value="Unassembled WGS sequence"/>
</dbReference>
<protein>
    <recommendedName>
        <fullName evidence="3">F-box domain-containing protein</fullName>
    </recommendedName>
</protein>
<dbReference type="EMBL" id="CABFNS010000936">
    <property type="protein sequence ID" value="VUC37120.1"/>
    <property type="molecule type" value="Genomic_DNA"/>
</dbReference>
<name>A0ABY6V449_BIOOC</name>
<comment type="caution">
    <text evidence="1">The sequence shown here is derived from an EMBL/GenBank/DDBJ whole genome shotgun (WGS) entry which is preliminary data.</text>
</comment>
<proteinExistence type="predicted"/>
<accession>A0ABY6V449</accession>
<evidence type="ECO:0008006" key="3">
    <source>
        <dbReference type="Google" id="ProtNLM"/>
    </source>
</evidence>
<sequence length="471" mass="53861">MTAAMPEKDPMGLLDLPLEILKMICAALCLHCQETENVGMPPGYFEHDRANRQGVISLCRVSKTLRVVAQPFLYHSVLYQWIPGDSSSIFHTIIHRPALAEWVKKLDVICDVRKCTQFPSPEEVKEINETAKQLCMLPTNGLEKERSSWFLFELLIALCPCLETVNVDIQTWPGPSMLERRKEELGQQAVTTKLKNICFHENNPLSMGFNASVVTTLLRSSPKLQHLKFAMFISTHGHSVNMFQGKSVRTLRTIHMEDCDMPDKRYSRSFLTDLITHAPNIKSFWYSCYFRSSTQVTRHMPFPRMLGFLEPLKHSLVSLDIDLTRDEDSKRAENVVNRGLLKSFTNLEKLGLDDTLFCMHRAEPTRDPTCLIEQIPLKLKLLTLRIHEDSPAWEDLTMLGKYGGWLPNLRTVVVQTITSHPVDQDPDEEGTFEVPSHVNGEHLKELFNRNGVQLRFKAPKSSYKEEGNTLV</sequence>
<keyword evidence="2" id="KW-1185">Reference proteome</keyword>
<reference evidence="1 2" key="1">
    <citation type="submission" date="2019-06" db="EMBL/GenBank/DDBJ databases">
        <authorList>
            <person name="Broberg M."/>
        </authorList>
    </citation>
    <scope>NUCLEOTIDE SEQUENCE [LARGE SCALE GENOMIC DNA]</scope>
</reference>
<dbReference type="InterPro" id="IPR032675">
    <property type="entry name" value="LRR_dom_sf"/>
</dbReference>
<gene>
    <name evidence="1" type="ORF">CLO192961_LOCUS462888</name>
</gene>
<evidence type="ECO:0000313" key="2">
    <source>
        <dbReference type="Proteomes" id="UP000766486"/>
    </source>
</evidence>